<dbReference type="InterPro" id="IPR045865">
    <property type="entry name" value="ACT-like_dom_sf"/>
</dbReference>
<dbReference type="UniPathway" id="UPA00051">
    <property type="reaction ID" value="UER00462"/>
</dbReference>
<dbReference type="GO" id="GO:0004072">
    <property type="term" value="F:aspartate kinase activity"/>
    <property type="evidence" value="ECO:0007669"/>
    <property type="project" value="UniProtKB-EC"/>
</dbReference>
<comment type="pathway">
    <text evidence="7">Amino-acid biosynthesis; L-methionine biosynthesis via de novo pathway; L-homoserine from L-aspartate: step 1/3.</text>
</comment>
<evidence type="ECO:0000256" key="4">
    <source>
        <dbReference type="ARBA" id="ARBA00022741"/>
    </source>
</evidence>
<evidence type="ECO:0000256" key="6">
    <source>
        <dbReference type="ARBA" id="ARBA00022840"/>
    </source>
</evidence>
<keyword evidence="3" id="KW-0808">Transferase</keyword>
<dbReference type="SUPFAM" id="SSF55021">
    <property type="entry name" value="ACT-like"/>
    <property type="match status" value="2"/>
</dbReference>
<evidence type="ECO:0000259" key="10">
    <source>
        <dbReference type="PROSITE" id="PS51671"/>
    </source>
</evidence>
<dbReference type="GO" id="GO:0009088">
    <property type="term" value="P:threonine biosynthetic process"/>
    <property type="evidence" value="ECO:0007669"/>
    <property type="project" value="UniProtKB-UniPathway"/>
</dbReference>
<dbReference type="Pfam" id="PF00696">
    <property type="entry name" value="AA_kinase"/>
    <property type="match status" value="1"/>
</dbReference>
<name>A0A7S4AHF4_9STRA</name>
<dbReference type="EC" id="2.7.2.4" evidence="2"/>
<dbReference type="InterPro" id="IPR001341">
    <property type="entry name" value="Asp_kinase"/>
</dbReference>
<dbReference type="AlphaFoldDB" id="A0A7S4AHF4"/>
<comment type="similarity">
    <text evidence="1">Belongs to the aspartokinase family.</text>
</comment>
<dbReference type="PANTHER" id="PTHR21499">
    <property type="entry name" value="ASPARTATE KINASE"/>
    <property type="match status" value="1"/>
</dbReference>
<evidence type="ECO:0000256" key="8">
    <source>
        <dbReference type="SAM" id="MobiDB-lite"/>
    </source>
</evidence>
<protein>
    <recommendedName>
        <fullName evidence="2">aspartate kinase</fullName>
        <ecNumber evidence="2">2.7.2.4</ecNumber>
    </recommendedName>
</protein>
<dbReference type="GO" id="GO:0005524">
    <property type="term" value="F:ATP binding"/>
    <property type="evidence" value="ECO:0007669"/>
    <property type="project" value="UniProtKB-KW"/>
</dbReference>
<reference evidence="11" key="1">
    <citation type="submission" date="2021-01" db="EMBL/GenBank/DDBJ databases">
        <authorList>
            <person name="Corre E."/>
            <person name="Pelletier E."/>
            <person name="Niang G."/>
            <person name="Scheremetjew M."/>
            <person name="Finn R."/>
            <person name="Kale V."/>
            <person name="Holt S."/>
            <person name="Cochrane G."/>
            <person name="Meng A."/>
            <person name="Brown T."/>
            <person name="Cohen L."/>
        </authorList>
    </citation>
    <scope>NUCLEOTIDE SEQUENCE</scope>
    <source>
        <strain evidence="11">10249 10 AB</strain>
    </source>
</reference>
<feature type="domain" description="ACT" evidence="10">
    <location>
        <begin position="502"/>
        <end position="574"/>
    </location>
</feature>
<comment type="pathway">
    <text evidence="7">Amino-acid biosynthesis; L-threonine biosynthesis; L-threonine from L-aspartate: step 1/5.</text>
</comment>
<dbReference type="SUPFAM" id="SSF53633">
    <property type="entry name" value="Carbamate kinase-like"/>
    <property type="match status" value="1"/>
</dbReference>
<dbReference type="GO" id="GO:0009089">
    <property type="term" value="P:lysine biosynthetic process via diaminopimelate"/>
    <property type="evidence" value="ECO:0007669"/>
    <property type="project" value="UniProtKB-UniPathway"/>
</dbReference>
<evidence type="ECO:0000256" key="9">
    <source>
        <dbReference type="SAM" id="SignalP"/>
    </source>
</evidence>
<evidence type="ECO:0000313" key="11">
    <source>
        <dbReference type="EMBL" id="CAE0715489.1"/>
    </source>
</evidence>
<keyword evidence="4" id="KW-0547">Nucleotide-binding</keyword>
<dbReference type="GO" id="GO:0005829">
    <property type="term" value="C:cytosol"/>
    <property type="evidence" value="ECO:0007669"/>
    <property type="project" value="TreeGrafter"/>
</dbReference>
<sequence>MKRFLLPMLSSSLLFWTLVSFSGAYYRRAACLAFSPSHVIYTSKQHTSPYYTPASTSAPASRYTALHLADEIKEYRKGLSQIHKNTTSTSGGSYTTASNSSSTSQQQPTTPTECVFKFGGSSIATAERVDHVAKLIKDQIESGSYRPRAVVCSAMGKTTNNLLSAGEYALEGDVNIDAIRTLHTTAMDTFELSEDCHTRGEVDQLLTECEQMLTGVKMIQELSPKSLDQLVSYGERCSVKIMAARLNQLGIPAQSFDSWDVGILTDSKFGDARLVPSYESKVQKAFDRIDSGIVAVVTGFIGHDPSGKITTLGRGGSDLTATAIGAALQLDEICVWKDVDGILSTDPRVVSKAVTLDQVSFEEASELAYFGAQVLHPIAMQPAQKYNVPVRVKNSYNPSAVGTIIREEKSSQQRLVTAITCKKGVTVLDIGSTQMLGAYGFLARVFGEFEKHKLSVDVLASSEVSISLTLDKKQDSAEINALIKDLEDCSYVNRKDNYSILTLITDINKSSQVLATAFQVFATQNIQVEMMSQGASKVNISFIVKSDRLEQAITQLHSCFFENRCVIDGKDSNGKAE</sequence>
<evidence type="ECO:0000256" key="5">
    <source>
        <dbReference type="ARBA" id="ARBA00022777"/>
    </source>
</evidence>
<keyword evidence="6" id="KW-0067">ATP-binding</keyword>
<dbReference type="Pfam" id="PF22468">
    <property type="entry name" value="ACT_9"/>
    <property type="match status" value="1"/>
</dbReference>
<proteinExistence type="inferred from homology"/>
<dbReference type="PROSITE" id="PS00324">
    <property type="entry name" value="ASPARTOKINASE"/>
    <property type="match status" value="1"/>
</dbReference>
<dbReference type="UniPathway" id="UPA00034">
    <property type="reaction ID" value="UER00015"/>
</dbReference>
<evidence type="ECO:0000256" key="1">
    <source>
        <dbReference type="ARBA" id="ARBA00010122"/>
    </source>
</evidence>
<feature type="compositionally biased region" description="Low complexity" evidence="8">
    <location>
        <begin position="85"/>
        <end position="111"/>
    </location>
</feature>
<dbReference type="EMBL" id="HBIX01010937">
    <property type="protein sequence ID" value="CAE0715489.1"/>
    <property type="molecule type" value="Transcribed_RNA"/>
</dbReference>
<evidence type="ECO:0000256" key="2">
    <source>
        <dbReference type="ARBA" id="ARBA00013059"/>
    </source>
</evidence>
<feature type="chain" id="PRO_5030723254" description="aspartate kinase" evidence="9">
    <location>
        <begin position="25"/>
        <end position="577"/>
    </location>
</feature>
<comment type="pathway">
    <text evidence="7">Amino-acid biosynthesis; L-lysine biosynthesis via DAP pathway; (S)-tetrahydrodipicolinate from L-aspartate: step 1/4.</text>
</comment>
<organism evidence="11">
    <name type="scientific">Pseudo-nitzschia australis</name>
    <dbReference type="NCBI Taxonomy" id="44445"/>
    <lineage>
        <taxon>Eukaryota</taxon>
        <taxon>Sar</taxon>
        <taxon>Stramenopiles</taxon>
        <taxon>Ochrophyta</taxon>
        <taxon>Bacillariophyta</taxon>
        <taxon>Bacillariophyceae</taxon>
        <taxon>Bacillariophycidae</taxon>
        <taxon>Bacillariales</taxon>
        <taxon>Bacillariaceae</taxon>
        <taxon>Pseudo-nitzschia</taxon>
    </lineage>
</organism>
<feature type="signal peptide" evidence="9">
    <location>
        <begin position="1"/>
        <end position="24"/>
    </location>
</feature>
<evidence type="ECO:0000256" key="3">
    <source>
        <dbReference type="ARBA" id="ARBA00022679"/>
    </source>
</evidence>
<accession>A0A7S4AHF4</accession>
<dbReference type="InterPro" id="IPR036393">
    <property type="entry name" value="AceGlu_kinase-like_sf"/>
</dbReference>
<dbReference type="PROSITE" id="PS51671">
    <property type="entry name" value="ACT"/>
    <property type="match status" value="1"/>
</dbReference>
<dbReference type="Gene3D" id="3.30.70.260">
    <property type="match status" value="2"/>
</dbReference>
<dbReference type="NCBIfam" id="TIGR00657">
    <property type="entry name" value="asp_kinases"/>
    <property type="match status" value="1"/>
</dbReference>
<feature type="region of interest" description="Disordered" evidence="8">
    <location>
        <begin position="83"/>
        <end position="111"/>
    </location>
</feature>
<dbReference type="Gene3D" id="3.40.1160.10">
    <property type="entry name" value="Acetylglutamate kinase-like"/>
    <property type="match status" value="1"/>
</dbReference>
<dbReference type="InterPro" id="IPR001048">
    <property type="entry name" value="Asp/Glu/Uridylate_kinase"/>
</dbReference>
<dbReference type="GO" id="GO:0009090">
    <property type="term" value="P:homoserine biosynthetic process"/>
    <property type="evidence" value="ECO:0007669"/>
    <property type="project" value="TreeGrafter"/>
</dbReference>
<dbReference type="InterPro" id="IPR054352">
    <property type="entry name" value="ACT_Aspartokinase"/>
</dbReference>
<evidence type="ECO:0000256" key="7">
    <source>
        <dbReference type="RuleBase" id="RU004249"/>
    </source>
</evidence>
<dbReference type="InterPro" id="IPR002912">
    <property type="entry name" value="ACT_dom"/>
</dbReference>
<dbReference type="UniPathway" id="UPA00050">
    <property type="reaction ID" value="UER00461"/>
</dbReference>
<dbReference type="InterPro" id="IPR018042">
    <property type="entry name" value="Aspartate_kinase_CS"/>
</dbReference>
<gene>
    <name evidence="11" type="ORF">PAUS00366_LOCUS8241</name>
</gene>
<keyword evidence="5" id="KW-0418">Kinase</keyword>
<keyword evidence="7" id="KW-0028">Amino-acid biosynthesis</keyword>
<dbReference type="PANTHER" id="PTHR21499:SF59">
    <property type="entry name" value="ASPARTOKINASE"/>
    <property type="match status" value="1"/>
</dbReference>
<keyword evidence="9" id="KW-0732">Signal</keyword>